<protein>
    <recommendedName>
        <fullName evidence="2">Endonuclease GajA/Old nuclease/RecF-like AAA domain-containing protein</fullName>
    </recommendedName>
</protein>
<dbReference type="RefSeq" id="WP_098316923.1">
    <property type="nucleotide sequence ID" value="NZ_NTYF01000023.1"/>
</dbReference>
<feature type="coiled-coil region" evidence="1">
    <location>
        <begin position="369"/>
        <end position="396"/>
    </location>
</feature>
<feature type="domain" description="Endonuclease GajA/Old nuclease/RecF-like AAA" evidence="2">
    <location>
        <begin position="8"/>
        <end position="325"/>
    </location>
</feature>
<dbReference type="Gene3D" id="3.40.50.300">
    <property type="entry name" value="P-loop containing nucleotide triphosphate hydrolases"/>
    <property type="match status" value="1"/>
</dbReference>
<dbReference type="InterPro" id="IPR027417">
    <property type="entry name" value="P-loop_NTPase"/>
</dbReference>
<evidence type="ECO:0000313" key="3">
    <source>
        <dbReference type="EMBL" id="PER55571.1"/>
    </source>
</evidence>
<organism evidence="3 4">
    <name type="scientific">Bacillus thuringiensis</name>
    <dbReference type="NCBI Taxonomy" id="1428"/>
    <lineage>
        <taxon>Bacteria</taxon>
        <taxon>Bacillati</taxon>
        <taxon>Bacillota</taxon>
        <taxon>Bacilli</taxon>
        <taxon>Bacillales</taxon>
        <taxon>Bacillaceae</taxon>
        <taxon>Bacillus</taxon>
        <taxon>Bacillus cereus group</taxon>
    </lineage>
</organism>
<gene>
    <name evidence="3" type="ORF">CN495_07400</name>
</gene>
<dbReference type="SUPFAM" id="SSF75712">
    <property type="entry name" value="Rad50 coiled-coil Zn hook"/>
    <property type="match status" value="1"/>
</dbReference>
<name>A0ABD6S6Y6_BACTU</name>
<dbReference type="SUPFAM" id="SSF52540">
    <property type="entry name" value="P-loop containing nucleoside triphosphate hydrolases"/>
    <property type="match status" value="1"/>
</dbReference>
<dbReference type="InterPro" id="IPR041685">
    <property type="entry name" value="AAA_GajA/Old/RecF-like"/>
</dbReference>
<evidence type="ECO:0000259" key="2">
    <source>
        <dbReference type="Pfam" id="PF13175"/>
    </source>
</evidence>
<dbReference type="Pfam" id="PF13175">
    <property type="entry name" value="AAA_15"/>
    <property type="match status" value="1"/>
</dbReference>
<sequence>MELLGLRIKTLRVRNLQSMRDFTVSFDRKGVFKLDGNNNIGKSALTEAIRILAKNVPNNQYKFYLRDGCDHFIIDYVGWDDAKVTLSRGSVDFYEWELADGTRGRSDKTSGKVPTELEQYFNLYHEKEKTNQVLNLRMKDDVIPFVGMTPGDNNFVLQKALGTEDYLLGLKAVQKTKSESAKEVKLLDVQLEQETERLQEVTARLTKKKRSLAEVERYEAVLIGEYAILEAVEDVQQAREGLAKETERLENLKSRVSDLPVAEGERLFELLGDIQGLQEARKQLVVLEHEYTWKKERLQGLETEEGAEAIALLEDIRELQQAKENLLNLMKELETLRVRLSGVADAEEAEKLLVLLGGIRELQDNKKHLHVLEGQFTQAQAKKKQAEQELEQLKNEMGVCPLCGTDIHQEHVHQAV</sequence>
<comment type="caution">
    <text evidence="3">The sequence shown here is derived from an EMBL/GenBank/DDBJ whole genome shotgun (WGS) entry which is preliminary data.</text>
</comment>
<evidence type="ECO:0000256" key="1">
    <source>
        <dbReference type="SAM" id="Coils"/>
    </source>
</evidence>
<dbReference type="AlphaFoldDB" id="A0ABD6S6Y6"/>
<dbReference type="Gene3D" id="1.10.287.510">
    <property type="entry name" value="Helix hairpin bin"/>
    <property type="match status" value="1"/>
</dbReference>
<feature type="coiled-coil region" evidence="1">
    <location>
        <begin position="184"/>
        <end position="255"/>
    </location>
</feature>
<keyword evidence="1" id="KW-0175">Coiled coil</keyword>
<proteinExistence type="predicted"/>
<dbReference type="EMBL" id="NTYF01000023">
    <property type="protein sequence ID" value="PER55571.1"/>
    <property type="molecule type" value="Genomic_DNA"/>
</dbReference>
<feature type="coiled-coil region" evidence="1">
    <location>
        <begin position="309"/>
        <end position="339"/>
    </location>
</feature>
<reference evidence="3 4" key="1">
    <citation type="submission" date="2017-09" db="EMBL/GenBank/DDBJ databases">
        <title>Large-scale bioinformatics analysis of Bacillus genomes uncovers conserved roles of natural products in bacterial physiology.</title>
        <authorList>
            <consortium name="Agbiome Team Llc"/>
            <person name="Bleich R.M."/>
            <person name="Kirk G.J."/>
            <person name="Santa Maria K.C."/>
            <person name="Allen S.E."/>
            <person name="Farag S."/>
            <person name="Shank E.A."/>
            <person name="Bowers A."/>
        </authorList>
    </citation>
    <scope>NUCLEOTIDE SEQUENCE [LARGE SCALE GENOMIC DNA]</scope>
    <source>
        <strain evidence="3 4">AFS005140</strain>
    </source>
</reference>
<dbReference type="Proteomes" id="UP000219897">
    <property type="component" value="Unassembled WGS sequence"/>
</dbReference>
<accession>A0ABD6S6Y6</accession>
<evidence type="ECO:0000313" key="4">
    <source>
        <dbReference type="Proteomes" id="UP000219897"/>
    </source>
</evidence>